<keyword evidence="7 10" id="KW-0067">ATP-binding</keyword>
<dbReference type="GO" id="GO:0005524">
    <property type="term" value="F:ATP binding"/>
    <property type="evidence" value="ECO:0007669"/>
    <property type="project" value="UniProtKB-UniRule"/>
</dbReference>
<dbReference type="RefSeq" id="WP_027889629.1">
    <property type="nucleotide sequence ID" value="NZ_LT906446.1"/>
</dbReference>
<feature type="binding site" evidence="10">
    <location>
        <begin position="12"/>
        <end position="19"/>
    </location>
    <ligand>
        <name>ATP</name>
        <dbReference type="ChEBI" id="CHEBI:30616"/>
    </ligand>
</feature>
<feature type="site" description="Interaction with substrate tRNA" evidence="10">
    <location>
        <position position="126"/>
    </location>
</feature>
<evidence type="ECO:0000256" key="2">
    <source>
        <dbReference type="ARBA" id="ARBA00003213"/>
    </source>
</evidence>
<dbReference type="Proteomes" id="UP000215383">
    <property type="component" value="Chromosome 1"/>
</dbReference>
<evidence type="ECO:0000256" key="12">
    <source>
        <dbReference type="RuleBase" id="RU003784"/>
    </source>
</evidence>
<proteinExistence type="inferred from homology"/>
<dbReference type="InterPro" id="IPR027417">
    <property type="entry name" value="P-loop_NTPase"/>
</dbReference>
<evidence type="ECO:0000256" key="9">
    <source>
        <dbReference type="ARBA" id="ARBA00049563"/>
    </source>
</evidence>
<dbReference type="InterPro" id="IPR039657">
    <property type="entry name" value="Dimethylallyltransferase"/>
</dbReference>
<evidence type="ECO:0000256" key="7">
    <source>
        <dbReference type="ARBA" id="ARBA00022840"/>
    </source>
</evidence>
<evidence type="ECO:0000256" key="6">
    <source>
        <dbReference type="ARBA" id="ARBA00022741"/>
    </source>
</evidence>
<keyword evidence="8 10" id="KW-0460">Magnesium</keyword>
<dbReference type="HAMAP" id="MF_00185">
    <property type="entry name" value="IPP_trans"/>
    <property type="match status" value="1"/>
</dbReference>
<evidence type="ECO:0000256" key="13">
    <source>
        <dbReference type="RuleBase" id="RU003785"/>
    </source>
</evidence>
<dbReference type="GO" id="GO:0006400">
    <property type="term" value="P:tRNA modification"/>
    <property type="evidence" value="ECO:0007669"/>
    <property type="project" value="TreeGrafter"/>
</dbReference>
<dbReference type="Gene3D" id="3.40.50.300">
    <property type="entry name" value="P-loop containing nucleotide triphosphate hydrolases"/>
    <property type="match status" value="1"/>
</dbReference>
<comment type="caution">
    <text evidence="10">Lacks conserved residue(s) required for the propagation of feature annotation.</text>
</comment>
<dbReference type="eggNOG" id="COG0324">
    <property type="taxonomic scope" value="Bacteria"/>
</dbReference>
<comment type="cofactor">
    <cofactor evidence="1 10">
        <name>Mg(2+)</name>
        <dbReference type="ChEBI" id="CHEBI:18420"/>
    </cofactor>
</comment>
<evidence type="ECO:0000313" key="15">
    <source>
        <dbReference type="Proteomes" id="UP000215383"/>
    </source>
</evidence>
<keyword evidence="15" id="KW-1185">Reference proteome</keyword>
<protein>
    <recommendedName>
        <fullName evidence="10">tRNA dimethylallyltransferase</fullName>
        <ecNumber evidence="10">2.5.1.75</ecNumber>
    </recommendedName>
    <alternativeName>
        <fullName evidence="10">Dimethylallyl diphosphate:tRNA dimethylallyltransferase</fullName>
        <shortName evidence="10">DMAPP:tRNA dimethylallyltransferase</shortName>
        <shortName evidence="10">DMATase</shortName>
    </alternativeName>
    <alternativeName>
        <fullName evidence="10">Isopentenyl-diphosphate:tRNA isopentenyltransferase</fullName>
        <shortName evidence="10">IPP transferase</shortName>
        <shortName evidence="10">IPPT</shortName>
        <shortName evidence="10">IPTase</shortName>
    </alternativeName>
</protein>
<comment type="catalytic activity">
    <reaction evidence="9 10 11">
        <text>adenosine(37) in tRNA + dimethylallyl diphosphate = N(6)-dimethylallyladenosine(37) in tRNA + diphosphate</text>
        <dbReference type="Rhea" id="RHEA:26482"/>
        <dbReference type="Rhea" id="RHEA-COMP:10162"/>
        <dbReference type="Rhea" id="RHEA-COMP:10375"/>
        <dbReference type="ChEBI" id="CHEBI:33019"/>
        <dbReference type="ChEBI" id="CHEBI:57623"/>
        <dbReference type="ChEBI" id="CHEBI:74411"/>
        <dbReference type="ChEBI" id="CHEBI:74415"/>
        <dbReference type="EC" id="2.5.1.75"/>
    </reaction>
</comment>
<name>A0A239THY3_9FIRM</name>
<dbReference type="PANTHER" id="PTHR11088:SF60">
    <property type="entry name" value="TRNA DIMETHYLALLYLTRANSFERASE"/>
    <property type="match status" value="1"/>
</dbReference>
<comment type="subunit">
    <text evidence="10">Monomer.</text>
</comment>
<accession>A0A239THY3</accession>
<gene>
    <name evidence="10 14" type="primary">miaA</name>
    <name evidence="14" type="ORF">SAMEA4364220_00731</name>
</gene>
<dbReference type="GeneID" id="78506756"/>
<dbReference type="SUPFAM" id="SSF52540">
    <property type="entry name" value="P-loop containing nucleoside triphosphate hydrolases"/>
    <property type="match status" value="2"/>
</dbReference>
<feature type="region of interest" description="Interaction with substrate tRNA" evidence="10">
    <location>
        <begin position="37"/>
        <end position="40"/>
    </location>
</feature>
<reference evidence="14 15" key="1">
    <citation type="submission" date="2017-06" db="EMBL/GenBank/DDBJ databases">
        <authorList>
            <consortium name="Pathogen Informatics"/>
        </authorList>
    </citation>
    <scope>NUCLEOTIDE SEQUENCE [LARGE SCALE GENOMIC DNA]</scope>
    <source>
        <strain evidence="14 15">NCTC10570</strain>
    </source>
</reference>
<evidence type="ECO:0000256" key="10">
    <source>
        <dbReference type="HAMAP-Rule" id="MF_00185"/>
    </source>
</evidence>
<evidence type="ECO:0000256" key="11">
    <source>
        <dbReference type="RuleBase" id="RU003783"/>
    </source>
</evidence>
<feature type="binding site" evidence="10">
    <location>
        <begin position="14"/>
        <end position="19"/>
    </location>
    <ligand>
        <name>substrate</name>
    </ligand>
</feature>
<dbReference type="Pfam" id="PF01715">
    <property type="entry name" value="IPPT"/>
    <property type="match status" value="1"/>
</dbReference>
<dbReference type="EC" id="2.5.1.75" evidence="10"/>
<dbReference type="InterPro" id="IPR018022">
    <property type="entry name" value="IPT"/>
</dbReference>
<comment type="function">
    <text evidence="2 10 12">Catalyzes the transfer of a dimethylallyl group onto the adenine at position 37 in tRNAs that read codons beginning with uridine, leading to the formation of N6-(dimethylallyl)adenosine (i(6)A).</text>
</comment>
<evidence type="ECO:0000256" key="8">
    <source>
        <dbReference type="ARBA" id="ARBA00022842"/>
    </source>
</evidence>
<organism evidence="14 15">
    <name type="scientific">Megamonas hypermegale</name>
    <dbReference type="NCBI Taxonomy" id="158847"/>
    <lineage>
        <taxon>Bacteria</taxon>
        <taxon>Bacillati</taxon>
        <taxon>Bacillota</taxon>
        <taxon>Negativicutes</taxon>
        <taxon>Selenomonadales</taxon>
        <taxon>Selenomonadaceae</taxon>
        <taxon>Megamonas</taxon>
    </lineage>
</organism>
<dbReference type="EMBL" id="LT906446">
    <property type="protein sequence ID" value="SNU97306.1"/>
    <property type="molecule type" value="Genomic_DNA"/>
</dbReference>
<dbReference type="NCBIfam" id="TIGR00174">
    <property type="entry name" value="miaA"/>
    <property type="match status" value="1"/>
</dbReference>
<keyword evidence="6 10" id="KW-0547">Nucleotide-binding</keyword>
<feature type="site" description="Interaction with substrate tRNA" evidence="10">
    <location>
        <position position="103"/>
    </location>
</feature>
<comment type="similarity">
    <text evidence="3 10 13">Belongs to the IPP transferase family.</text>
</comment>
<evidence type="ECO:0000256" key="4">
    <source>
        <dbReference type="ARBA" id="ARBA00022679"/>
    </source>
</evidence>
<dbReference type="PANTHER" id="PTHR11088">
    <property type="entry name" value="TRNA DIMETHYLALLYLTRANSFERASE"/>
    <property type="match status" value="1"/>
</dbReference>
<dbReference type="Gene3D" id="1.10.20.140">
    <property type="match status" value="1"/>
</dbReference>
<evidence type="ECO:0000313" key="14">
    <source>
        <dbReference type="EMBL" id="SNU97306.1"/>
    </source>
</evidence>
<dbReference type="AlphaFoldDB" id="A0A239THY3"/>
<keyword evidence="5 10" id="KW-0819">tRNA processing</keyword>
<evidence type="ECO:0000256" key="1">
    <source>
        <dbReference type="ARBA" id="ARBA00001946"/>
    </source>
</evidence>
<keyword evidence="4 10" id="KW-0808">Transferase</keyword>
<dbReference type="GO" id="GO:0052381">
    <property type="term" value="F:tRNA dimethylallyltransferase activity"/>
    <property type="evidence" value="ECO:0007669"/>
    <property type="project" value="UniProtKB-UniRule"/>
</dbReference>
<evidence type="ECO:0000256" key="5">
    <source>
        <dbReference type="ARBA" id="ARBA00022694"/>
    </source>
</evidence>
<sequence length="316" mass="36279">MNKKEKLIVILGPTAVGKTQLSIDLAKVLQTEIISGDSMLVYKGFDIGTAKPTQEEMSGVKHHIIDILQPWENFNVSDFHTIAKRLIHEINLTGKIPILAGGTGLYVKSLVEGYEFNKTSGDNAYRSHLEELATTHGKQYVHDMLKEVDPQTAARLHVNNFNRVIRALEVHHLGKESVSQSSQYEKTGELVYDTFIVGLNRERQNLYDRINKRVDIMMENNFIDEVKQLMDNGAQVDWQSMKGIGYREIAAYLNGDMNLEVAVDEMKKATRHFAKRQITWYKKMPYIKWYDADKLSYENLLTTVIKDCRNFFSDVE</sequence>
<evidence type="ECO:0000256" key="3">
    <source>
        <dbReference type="ARBA" id="ARBA00005842"/>
    </source>
</evidence>